<comment type="caution">
    <text evidence="1">The sequence shown here is derived from an EMBL/GenBank/DDBJ whole genome shotgun (WGS) entry which is preliminary data.</text>
</comment>
<organism evidence="1 2">
    <name type="scientific">Pleurotus eryngii</name>
    <name type="common">Boletus of the steppes</name>
    <dbReference type="NCBI Taxonomy" id="5323"/>
    <lineage>
        <taxon>Eukaryota</taxon>
        <taxon>Fungi</taxon>
        <taxon>Dikarya</taxon>
        <taxon>Basidiomycota</taxon>
        <taxon>Agaricomycotina</taxon>
        <taxon>Agaricomycetes</taxon>
        <taxon>Agaricomycetidae</taxon>
        <taxon>Agaricales</taxon>
        <taxon>Pleurotineae</taxon>
        <taxon>Pleurotaceae</taxon>
        <taxon>Pleurotus</taxon>
    </lineage>
</organism>
<accession>A0A9P6DJN9</accession>
<keyword evidence="2" id="KW-1185">Reference proteome</keyword>
<sequence>MAMLPPPDAHAPDLQPARRQVYENSRRLPILVAFTGATGFFGNSAARPPTFGQICSGACYNEEFVGPTYHAKIFRFVGRALGYAILKYFTIESPVLDCLELGVMEENSTSCTEAWDPSEILPNSLAMIQFFPSYCFERQSLAIHSTTAGLFTLSLACRSQNAKIRKMVYQAYYVDVVGLYKLLPIGDIHCLTLKEEDVCKESDDEDTNHICIFDLLDGLDSLKEIRLFDPKHLHGLSVLLDKHPKILPSLKNLVLRFRQCEEHFT</sequence>
<evidence type="ECO:0000313" key="2">
    <source>
        <dbReference type="Proteomes" id="UP000807025"/>
    </source>
</evidence>
<dbReference type="OrthoDB" id="3365698at2759"/>
<dbReference type="Proteomes" id="UP000807025">
    <property type="component" value="Unassembled WGS sequence"/>
</dbReference>
<proteinExistence type="predicted"/>
<dbReference type="EMBL" id="MU154524">
    <property type="protein sequence ID" value="KAF9501219.1"/>
    <property type="molecule type" value="Genomic_DNA"/>
</dbReference>
<evidence type="ECO:0000313" key="1">
    <source>
        <dbReference type="EMBL" id="KAF9501219.1"/>
    </source>
</evidence>
<dbReference type="AlphaFoldDB" id="A0A9P6DJN9"/>
<name>A0A9P6DJN9_PLEER</name>
<reference evidence="1" key="1">
    <citation type="submission" date="2020-11" db="EMBL/GenBank/DDBJ databases">
        <authorList>
            <consortium name="DOE Joint Genome Institute"/>
            <person name="Ahrendt S."/>
            <person name="Riley R."/>
            <person name="Andreopoulos W."/>
            <person name="Labutti K."/>
            <person name="Pangilinan J."/>
            <person name="Ruiz-Duenas F.J."/>
            <person name="Barrasa J.M."/>
            <person name="Sanchez-Garcia M."/>
            <person name="Camarero S."/>
            <person name="Miyauchi S."/>
            <person name="Serrano A."/>
            <person name="Linde D."/>
            <person name="Babiker R."/>
            <person name="Drula E."/>
            <person name="Ayuso-Fernandez I."/>
            <person name="Pacheco R."/>
            <person name="Padilla G."/>
            <person name="Ferreira P."/>
            <person name="Barriuso J."/>
            <person name="Kellner H."/>
            <person name="Castanera R."/>
            <person name="Alfaro M."/>
            <person name="Ramirez L."/>
            <person name="Pisabarro A.G."/>
            <person name="Kuo A."/>
            <person name="Tritt A."/>
            <person name="Lipzen A."/>
            <person name="He G."/>
            <person name="Yan M."/>
            <person name="Ng V."/>
            <person name="Cullen D."/>
            <person name="Martin F."/>
            <person name="Rosso M.-N."/>
            <person name="Henrissat B."/>
            <person name="Hibbett D."/>
            <person name="Martinez A.T."/>
            <person name="Grigoriev I.V."/>
        </authorList>
    </citation>
    <scope>NUCLEOTIDE SEQUENCE</scope>
    <source>
        <strain evidence="1">ATCC 90797</strain>
    </source>
</reference>
<gene>
    <name evidence="1" type="ORF">BDN71DRAFT_1501504</name>
</gene>
<protein>
    <submittedName>
        <fullName evidence="1">Uncharacterized protein</fullName>
    </submittedName>
</protein>